<reference evidence="5 6" key="1">
    <citation type="submission" date="2019-07" db="EMBL/GenBank/DDBJ databases">
        <title>Whole genome shotgun sequence of Rhodospirillum oryzae NBRC 107573.</title>
        <authorList>
            <person name="Hosoyama A."/>
            <person name="Uohara A."/>
            <person name="Ohji S."/>
            <person name="Ichikawa N."/>
        </authorList>
    </citation>
    <scope>NUCLEOTIDE SEQUENCE [LARGE SCALE GENOMIC DNA]</scope>
    <source>
        <strain evidence="5 6">NBRC 107573</strain>
    </source>
</reference>
<dbReference type="EC" id="2.7.7.65" evidence="1"/>
<dbReference type="InterPro" id="IPR050469">
    <property type="entry name" value="Diguanylate_Cyclase"/>
</dbReference>
<dbReference type="InterPro" id="IPR043128">
    <property type="entry name" value="Rev_trsase/Diguanyl_cyclase"/>
</dbReference>
<dbReference type="EMBL" id="BJZO01000041">
    <property type="protein sequence ID" value="GEO81576.1"/>
    <property type="molecule type" value="Genomic_DNA"/>
</dbReference>
<dbReference type="SUPFAM" id="SSF55073">
    <property type="entry name" value="Nucleotide cyclase"/>
    <property type="match status" value="1"/>
</dbReference>
<feature type="coiled-coil region" evidence="3">
    <location>
        <begin position="161"/>
        <end position="188"/>
    </location>
</feature>
<sequence>MARKRAEHGGVLTMEYPEAPGQAASIASQALARMEQMGVAPHPRNYTIWYSYFLDHYPDLRRRMDTLLSEGTSFTETVGEELYNRYFTAQEETDGIASTGLKLEVTLEQMRTLFSSAHAGTEAYNRTLESFSGEVQGAEPQHAERLIATVLDETQRMLATNRALGEELARSSDEVRKLREDLDRVRLEALTDGLTGIANRRVFDATIRDLTHRAARDDLNGLSLLMVDIDHFKRFNDTFGHQMGDQVLRLVARLLQQGVDAESIATRYGGEEFAVLMPNIRVRDAVATAETIRRQVASKRVTNRRTNQDLGCITLSIGVSEYVIGEAIGQFIQRADEALYMAKGEGRNRVVSQMELELRRAGAVP</sequence>
<dbReference type="CDD" id="cd01949">
    <property type="entry name" value="GGDEF"/>
    <property type="match status" value="1"/>
</dbReference>
<evidence type="ECO:0000259" key="4">
    <source>
        <dbReference type="PROSITE" id="PS50887"/>
    </source>
</evidence>
<comment type="catalytic activity">
    <reaction evidence="2">
        <text>2 GTP = 3',3'-c-di-GMP + 2 diphosphate</text>
        <dbReference type="Rhea" id="RHEA:24898"/>
        <dbReference type="ChEBI" id="CHEBI:33019"/>
        <dbReference type="ChEBI" id="CHEBI:37565"/>
        <dbReference type="ChEBI" id="CHEBI:58805"/>
        <dbReference type="EC" id="2.7.7.65"/>
    </reaction>
</comment>
<dbReference type="GO" id="GO:0052621">
    <property type="term" value="F:diguanylate cyclase activity"/>
    <property type="evidence" value="ECO:0007669"/>
    <property type="project" value="UniProtKB-EC"/>
</dbReference>
<dbReference type="PANTHER" id="PTHR45138">
    <property type="entry name" value="REGULATORY COMPONENTS OF SENSORY TRANSDUCTION SYSTEM"/>
    <property type="match status" value="1"/>
</dbReference>
<gene>
    <name evidence="5" type="ORF">ROR02_17070</name>
</gene>
<dbReference type="NCBIfam" id="TIGR00254">
    <property type="entry name" value="GGDEF"/>
    <property type="match status" value="1"/>
</dbReference>
<evidence type="ECO:0000313" key="6">
    <source>
        <dbReference type="Proteomes" id="UP000321567"/>
    </source>
</evidence>
<dbReference type="AlphaFoldDB" id="A0A512H7Y8"/>
<protein>
    <recommendedName>
        <fullName evidence="1">diguanylate cyclase</fullName>
        <ecNumber evidence="1">2.7.7.65</ecNumber>
    </recommendedName>
</protein>
<evidence type="ECO:0000256" key="2">
    <source>
        <dbReference type="ARBA" id="ARBA00034247"/>
    </source>
</evidence>
<evidence type="ECO:0000256" key="1">
    <source>
        <dbReference type="ARBA" id="ARBA00012528"/>
    </source>
</evidence>
<dbReference type="PROSITE" id="PS50887">
    <property type="entry name" value="GGDEF"/>
    <property type="match status" value="1"/>
</dbReference>
<dbReference type="Gene3D" id="3.30.70.270">
    <property type="match status" value="1"/>
</dbReference>
<dbReference type="InterPro" id="IPR000160">
    <property type="entry name" value="GGDEF_dom"/>
</dbReference>
<dbReference type="Proteomes" id="UP000321567">
    <property type="component" value="Unassembled WGS sequence"/>
</dbReference>
<dbReference type="SMART" id="SM00267">
    <property type="entry name" value="GGDEF"/>
    <property type="match status" value="1"/>
</dbReference>
<name>A0A512H7Y8_9PROT</name>
<organism evidence="5 6">
    <name type="scientific">Pararhodospirillum oryzae</name>
    <dbReference type="NCBI Taxonomy" id="478448"/>
    <lineage>
        <taxon>Bacteria</taxon>
        <taxon>Pseudomonadati</taxon>
        <taxon>Pseudomonadota</taxon>
        <taxon>Alphaproteobacteria</taxon>
        <taxon>Rhodospirillales</taxon>
        <taxon>Rhodospirillaceae</taxon>
        <taxon>Pararhodospirillum</taxon>
    </lineage>
</organism>
<keyword evidence="3" id="KW-0175">Coiled coil</keyword>
<comment type="caution">
    <text evidence="5">The sequence shown here is derived from an EMBL/GenBank/DDBJ whole genome shotgun (WGS) entry which is preliminary data.</text>
</comment>
<accession>A0A512H7Y8</accession>
<proteinExistence type="predicted"/>
<feature type="domain" description="GGDEF" evidence="4">
    <location>
        <begin position="220"/>
        <end position="355"/>
    </location>
</feature>
<evidence type="ECO:0000313" key="5">
    <source>
        <dbReference type="EMBL" id="GEO81576.1"/>
    </source>
</evidence>
<dbReference type="PANTHER" id="PTHR45138:SF9">
    <property type="entry name" value="DIGUANYLATE CYCLASE DGCM-RELATED"/>
    <property type="match status" value="1"/>
</dbReference>
<dbReference type="FunFam" id="3.30.70.270:FF:000001">
    <property type="entry name" value="Diguanylate cyclase domain protein"/>
    <property type="match status" value="1"/>
</dbReference>
<dbReference type="GO" id="GO:1902201">
    <property type="term" value="P:negative regulation of bacterial-type flagellum-dependent cell motility"/>
    <property type="evidence" value="ECO:0007669"/>
    <property type="project" value="TreeGrafter"/>
</dbReference>
<dbReference type="OrthoDB" id="9812260at2"/>
<keyword evidence="6" id="KW-1185">Reference proteome</keyword>
<dbReference type="Pfam" id="PF00990">
    <property type="entry name" value="GGDEF"/>
    <property type="match status" value="1"/>
</dbReference>
<dbReference type="GO" id="GO:0005886">
    <property type="term" value="C:plasma membrane"/>
    <property type="evidence" value="ECO:0007669"/>
    <property type="project" value="TreeGrafter"/>
</dbReference>
<dbReference type="InterPro" id="IPR029787">
    <property type="entry name" value="Nucleotide_cyclase"/>
</dbReference>
<dbReference type="GO" id="GO:0043709">
    <property type="term" value="P:cell adhesion involved in single-species biofilm formation"/>
    <property type="evidence" value="ECO:0007669"/>
    <property type="project" value="TreeGrafter"/>
</dbReference>
<evidence type="ECO:0000256" key="3">
    <source>
        <dbReference type="SAM" id="Coils"/>
    </source>
</evidence>